<evidence type="ECO:0000259" key="3">
    <source>
        <dbReference type="Pfam" id="PF02709"/>
    </source>
</evidence>
<reference evidence="4 5" key="1">
    <citation type="submission" date="2020-08" db="EMBL/GenBank/DDBJ databases">
        <title>Genome public.</title>
        <authorList>
            <person name="Liu C."/>
            <person name="Sun Q."/>
        </authorList>
    </citation>
    <scope>NUCLEOTIDE SEQUENCE [LARGE SCALE GENOMIC DNA]</scope>
    <source>
        <strain evidence="4 5">NSJ-79</strain>
    </source>
</reference>
<name>A0ABR7DNA6_9BACT</name>
<dbReference type="InterPro" id="IPR029044">
    <property type="entry name" value="Nucleotide-diphossugar_trans"/>
</dbReference>
<feature type="domain" description="Glycosyltransferase 2-like" evidence="2">
    <location>
        <begin position="8"/>
        <end position="135"/>
    </location>
</feature>
<dbReference type="InterPro" id="IPR027791">
    <property type="entry name" value="Galactosyl_T_C"/>
</dbReference>
<evidence type="ECO:0000313" key="4">
    <source>
        <dbReference type="EMBL" id="MBC5632927.1"/>
    </source>
</evidence>
<sequence>MSHTPLISVVMPVYNSDCYLHKSIDSILDQTFVDFEFIIINDGSDDNSENIILSYKDERIIYLKNEYNVGNYLARNIGLKMAKGKYVAIMDADDIAFPNRLARQFMYLEEHKDVKAVGSWFIFENNQQQWKHPVEDEQIRLGLLEKNCFMHASLMICSDILYKLNGYNELYRYASDYDLVCRIVFHGKVYNLPEILMVYRCHSTQISQKYMQIQQLLAEKIRLCYQLNFIKFYGRGNLKEVDRYTIGDKKLGYIISLYIYSRFMGDKAIEYQADEYLSSVIDEMCNEVTVKLYNLGCGFIYLLRNGLILGNEDDVLRDIDLQLDWLCLALNVDDKESLLGWIHYLCLRIDIKNGNSLVLLKNKQNLICLLNYLDKFDICEDDSILFKDMRKVHFAGLCPVVTNRLLFVEKNKIEVTFIIPVRIDSKERESNLDWLIERLSRRRNTFILLLEADTESRYLLKAKYENVKYCFVRDNDPVFYRTHYLNQLLRMADTSIVGIWDTDVVLSEKQIEESILTIYENRSALCYPYNGMYCSLSMQGSLLLKEAGISSINSLSSSDILSISTSSVGGAFFVNRNLYLQLGGENEFFYGWGCEDLERYKRLEILCQPVYRVAGPLYHLYHPRKENSWYQNEMLELSNRQEFLKVCGMSCEELKQYVQSWKWISVK</sequence>
<dbReference type="SUPFAM" id="SSF53448">
    <property type="entry name" value="Nucleotide-diphospho-sugar transferases"/>
    <property type="match status" value="2"/>
</dbReference>
<feature type="domain" description="Galactosyltransferase C-terminal" evidence="3">
    <location>
        <begin position="562"/>
        <end position="622"/>
    </location>
</feature>
<evidence type="ECO:0000259" key="2">
    <source>
        <dbReference type="Pfam" id="PF00535"/>
    </source>
</evidence>
<dbReference type="Pfam" id="PF00535">
    <property type="entry name" value="Glycos_transf_2"/>
    <property type="match status" value="1"/>
</dbReference>
<evidence type="ECO:0000313" key="5">
    <source>
        <dbReference type="Proteomes" id="UP000651475"/>
    </source>
</evidence>
<dbReference type="RefSeq" id="WP_186929683.1">
    <property type="nucleotide sequence ID" value="NZ_JACOOJ010000013.1"/>
</dbReference>
<gene>
    <name evidence="4" type="ORF">H8S65_09120</name>
</gene>
<dbReference type="Pfam" id="PF02709">
    <property type="entry name" value="Glyco_transf_7C"/>
    <property type="match status" value="1"/>
</dbReference>
<keyword evidence="1" id="KW-0808">Transferase</keyword>
<keyword evidence="5" id="KW-1185">Reference proteome</keyword>
<dbReference type="EMBL" id="JACOOJ010000013">
    <property type="protein sequence ID" value="MBC5632927.1"/>
    <property type="molecule type" value="Genomic_DNA"/>
</dbReference>
<dbReference type="PANTHER" id="PTHR22916">
    <property type="entry name" value="GLYCOSYLTRANSFERASE"/>
    <property type="match status" value="1"/>
</dbReference>
<accession>A0ABR7DNA6</accession>
<dbReference type="Gene3D" id="3.90.550.10">
    <property type="entry name" value="Spore Coat Polysaccharide Biosynthesis Protein SpsA, Chain A"/>
    <property type="match status" value="2"/>
</dbReference>
<dbReference type="PANTHER" id="PTHR22916:SF3">
    <property type="entry name" value="UDP-GLCNAC:BETAGAL BETA-1,3-N-ACETYLGLUCOSAMINYLTRANSFERASE-LIKE PROTEIN 1"/>
    <property type="match status" value="1"/>
</dbReference>
<dbReference type="InterPro" id="IPR001173">
    <property type="entry name" value="Glyco_trans_2-like"/>
</dbReference>
<evidence type="ECO:0000256" key="1">
    <source>
        <dbReference type="ARBA" id="ARBA00022679"/>
    </source>
</evidence>
<organism evidence="4 5">
    <name type="scientific">Parabacteroides hominis</name>
    <dbReference type="NCBI Taxonomy" id="2763057"/>
    <lineage>
        <taxon>Bacteria</taxon>
        <taxon>Pseudomonadati</taxon>
        <taxon>Bacteroidota</taxon>
        <taxon>Bacteroidia</taxon>
        <taxon>Bacteroidales</taxon>
        <taxon>Tannerellaceae</taxon>
        <taxon>Parabacteroides</taxon>
    </lineage>
</organism>
<protein>
    <submittedName>
        <fullName evidence="4">Glycosyltransferase</fullName>
    </submittedName>
</protein>
<comment type="caution">
    <text evidence="4">The sequence shown here is derived from an EMBL/GenBank/DDBJ whole genome shotgun (WGS) entry which is preliminary data.</text>
</comment>
<dbReference type="Proteomes" id="UP000651475">
    <property type="component" value="Unassembled WGS sequence"/>
</dbReference>
<proteinExistence type="predicted"/>